<dbReference type="EMBL" id="GBXM01006024">
    <property type="protein sequence ID" value="JAI02554.1"/>
    <property type="molecule type" value="Transcribed_RNA"/>
</dbReference>
<sequence length="14" mass="1641">MSSVHHSSDRLQTR</sequence>
<evidence type="ECO:0000313" key="1">
    <source>
        <dbReference type="EMBL" id="JAI02554.1"/>
    </source>
</evidence>
<accession>A0A0E9XLH5</accession>
<name>A0A0E9XLH5_ANGAN</name>
<reference evidence="1" key="2">
    <citation type="journal article" date="2015" name="Fish Shellfish Immunol.">
        <title>Early steps in the European eel (Anguilla anguilla)-Vibrio vulnificus interaction in the gills: Role of the RtxA13 toxin.</title>
        <authorList>
            <person name="Callol A."/>
            <person name="Pajuelo D."/>
            <person name="Ebbesson L."/>
            <person name="Teles M."/>
            <person name="MacKenzie S."/>
            <person name="Amaro C."/>
        </authorList>
    </citation>
    <scope>NUCLEOTIDE SEQUENCE</scope>
</reference>
<reference evidence="1" key="1">
    <citation type="submission" date="2014-11" db="EMBL/GenBank/DDBJ databases">
        <authorList>
            <person name="Amaro Gonzalez C."/>
        </authorList>
    </citation>
    <scope>NUCLEOTIDE SEQUENCE</scope>
</reference>
<protein>
    <submittedName>
        <fullName evidence="1">Uncharacterized protein</fullName>
    </submittedName>
</protein>
<proteinExistence type="predicted"/>
<organism evidence="1">
    <name type="scientific">Anguilla anguilla</name>
    <name type="common">European freshwater eel</name>
    <name type="synonym">Muraena anguilla</name>
    <dbReference type="NCBI Taxonomy" id="7936"/>
    <lineage>
        <taxon>Eukaryota</taxon>
        <taxon>Metazoa</taxon>
        <taxon>Chordata</taxon>
        <taxon>Craniata</taxon>
        <taxon>Vertebrata</taxon>
        <taxon>Euteleostomi</taxon>
        <taxon>Actinopterygii</taxon>
        <taxon>Neopterygii</taxon>
        <taxon>Teleostei</taxon>
        <taxon>Anguilliformes</taxon>
        <taxon>Anguillidae</taxon>
        <taxon>Anguilla</taxon>
    </lineage>
</organism>